<evidence type="ECO:0000313" key="2">
    <source>
        <dbReference type="EMBL" id="GEU73918.1"/>
    </source>
</evidence>
<evidence type="ECO:0000256" key="1">
    <source>
        <dbReference type="SAM" id="MobiDB-lite"/>
    </source>
</evidence>
<name>A0A6L2MIW7_TANCI</name>
<dbReference type="EMBL" id="BKCJ010006782">
    <property type="protein sequence ID" value="GEU73918.1"/>
    <property type="molecule type" value="Genomic_DNA"/>
</dbReference>
<reference evidence="2" key="1">
    <citation type="journal article" date="2019" name="Sci. Rep.">
        <title>Draft genome of Tanacetum cinerariifolium, the natural source of mosquito coil.</title>
        <authorList>
            <person name="Yamashiro T."/>
            <person name="Shiraishi A."/>
            <person name="Satake H."/>
            <person name="Nakayama K."/>
        </authorList>
    </citation>
    <scope>NUCLEOTIDE SEQUENCE</scope>
</reference>
<accession>A0A6L2MIW7</accession>
<sequence>MMHASYNKDGHIISAGYIQNTILGCRLPPPGQVQTYTPKSVFQELEVPKEEYMHKNFKIQKRQNMVFPKLVDIVAKVSETMVEELDEQQRQQVMLDVVVVPINEQATGGSTPVVKGGKGLLSKKEVKIAVEQLRTPKRKRSQTLTEEFYELEQIDDLGITLKVPDELVYKSSNKGDGVNPEVPNKSNSSSSSSSLNSKVAVEDISCDEDEVNEKADNEMTANVDVEKDTKDLDQVEHEVHSMVDAPVKQATSAALRPPLVDTTRKRDDHDMLHDQGRMLESFQDEVQYERVSPKITRSQEGERLQDDKEMMYEGGSRNGFLRSQVIVAKKIKELNKKDELTITDIKGVGLEMLKSRYKNDVKLEYHVDQIKAVMGEEAQRTNGIVDIISDRWSKEVHLYHVDALNGIHHWDAMRKDFFKAEMSNRSTHKVYYDKRIITFVVVGVEHHQQPWQPVGRRRRISREA</sequence>
<proteinExistence type="predicted"/>
<comment type="caution">
    <text evidence="2">The sequence shown here is derived from an EMBL/GenBank/DDBJ whole genome shotgun (WGS) entry which is preliminary data.</text>
</comment>
<feature type="region of interest" description="Disordered" evidence="1">
    <location>
        <begin position="171"/>
        <end position="201"/>
    </location>
</feature>
<protein>
    <submittedName>
        <fullName evidence="2">Uncharacterized protein</fullName>
    </submittedName>
</protein>
<dbReference type="AlphaFoldDB" id="A0A6L2MIW7"/>
<gene>
    <name evidence="2" type="ORF">Tci_045896</name>
</gene>
<feature type="compositionally biased region" description="Low complexity" evidence="1">
    <location>
        <begin position="184"/>
        <end position="198"/>
    </location>
</feature>
<organism evidence="2">
    <name type="scientific">Tanacetum cinerariifolium</name>
    <name type="common">Dalmatian daisy</name>
    <name type="synonym">Chrysanthemum cinerariifolium</name>
    <dbReference type="NCBI Taxonomy" id="118510"/>
    <lineage>
        <taxon>Eukaryota</taxon>
        <taxon>Viridiplantae</taxon>
        <taxon>Streptophyta</taxon>
        <taxon>Embryophyta</taxon>
        <taxon>Tracheophyta</taxon>
        <taxon>Spermatophyta</taxon>
        <taxon>Magnoliopsida</taxon>
        <taxon>eudicotyledons</taxon>
        <taxon>Gunneridae</taxon>
        <taxon>Pentapetalae</taxon>
        <taxon>asterids</taxon>
        <taxon>campanulids</taxon>
        <taxon>Asterales</taxon>
        <taxon>Asteraceae</taxon>
        <taxon>Asteroideae</taxon>
        <taxon>Anthemideae</taxon>
        <taxon>Anthemidinae</taxon>
        <taxon>Tanacetum</taxon>
    </lineage>
</organism>